<keyword evidence="2" id="KW-1185">Reference proteome</keyword>
<evidence type="ECO:0008006" key="3">
    <source>
        <dbReference type="Google" id="ProtNLM"/>
    </source>
</evidence>
<organism evidence="1 2">
    <name type="scientific">Clostridium moniliforme</name>
    <dbReference type="NCBI Taxonomy" id="39489"/>
    <lineage>
        <taxon>Bacteria</taxon>
        <taxon>Bacillati</taxon>
        <taxon>Bacillota</taxon>
        <taxon>Clostridia</taxon>
        <taxon>Eubacteriales</taxon>
        <taxon>Clostridiaceae</taxon>
        <taxon>Clostridium</taxon>
    </lineage>
</organism>
<dbReference type="Proteomes" id="UP000783390">
    <property type="component" value="Unassembled WGS sequence"/>
</dbReference>
<protein>
    <recommendedName>
        <fullName evidence="3">DUF1292 domain-containing protein</fullName>
    </recommendedName>
</protein>
<proteinExistence type="predicted"/>
<comment type="caution">
    <text evidence="1">The sequence shown here is derived from an EMBL/GenBank/DDBJ whole genome shotgun (WGS) entry which is preliminary data.</text>
</comment>
<reference evidence="1 2" key="1">
    <citation type="submission" date="2021-03" db="EMBL/GenBank/DDBJ databases">
        <title>Genomic Encyclopedia of Type Strains, Phase IV (KMG-IV): sequencing the most valuable type-strain genomes for metagenomic binning, comparative biology and taxonomic classification.</title>
        <authorList>
            <person name="Goeker M."/>
        </authorList>
    </citation>
    <scope>NUCLEOTIDE SEQUENCE [LARGE SCALE GENOMIC DNA]</scope>
    <source>
        <strain evidence="1 2">DSM 3984</strain>
    </source>
</reference>
<accession>A0ABS4EXF4</accession>
<sequence length="229" mass="26850">MNIDKAKELIQKEKDYWVEDYTNLTFSINDIIEFEEGTDIKTRYFVKNIKVLDKYMEILDKGESILNKKKKVLFFTVNDADSNDINKAINEFMDYKNNCKDILNKLKCCSKCECLKCLRDCKFHSCLSCGKTGRVTECDKEKYNITMFKEYYTELYNSETNSNDRVKVLCQVDVLSEETSFRVIESSGDFLILTYTNNIDGNDNYGAVKDKEIFNFIADLYERNIENLV</sequence>
<evidence type="ECO:0000313" key="1">
    <source>
        <dbReference type="EMBL" id="MBP1888684.1"/>
    </source>
</evidence>
<name>A0ABS4EXF4_9CLOT</name>
<dbReference type="RefSeq" id="WP_209795417.1">
    <property type="nucleotide sequence ID" value="NZ_JAGGJZ010000001.1"/>
</dbReference>
<evidence type="ECO:0000313" key="2">
    <source>
        <dbReference type="Proteomes" id="UP000783390"/>
    </source>
</evidence>
<gene>
    <name evidence="1" type="ORF">J2Z53_000263</name>
</gene>
<dbReference type="EMBL" id="JAGGJZ010000001">
    <property type="protein sequence ID" value="MBP1888684.1"/>
    <property type="molecule type" value="Genomic_DNA"/>
</dbReference>